<gene>
    <name evidence="2" type="ORF">IV203_000061</name>
</gene>
<dbReference type="AlphaFoldDB" id="A0A9K3PPM0"/>
<accession>A0A9K3PPM0</accession>
<keyword evidence="3" id="KW-1185">Reference proteome</keyword>
<feature type="signal peptide" evidence="1">
    <location>
        <begin position="1"/>
        <end position="22"/>
    </location>
</feature>
<organism evidence="2 3">
    <name type="scientific">Nitzschia inconspicua</name>
    <dbReference type="NCBI Taxonomy" id="303405"/>
    <lineage>
        <taxon>Eukaryota</taxon>
        <taxon>Sar</taxon>
        <taxon>Stramenopiles</taxon>
        <taxon>Ochrophyta</taxon>
        <taxon>Bacillariophyta</taxon>
        <taxon>Bacillariophyceae</taxon>
        <taxon>Bacillariophycidae</taxon>
        <taxon>Bacillariales</taxon>
        <taxon>Bacillariaceae</taxon>
        <taxon>Nitzschia</taxon>
    </lineage>
</organism>
<sequence>MNAAGSKFLFAAIFQSLAHVQAVADDNYFFRDPFQAPLHVYLDANLGDTEEVDVVDVQTLANASGYSVRIVDNNHFLINSKQISRMTVTCQSKRRSCSMLSRTHQLWKVCIVDWSSRTQSAVHS</sequence>
<evidence type="ECO:0000313" key="3">
    <source>
        <dbReference type="Proteomes" id="UP000693970"/>
    </source>
</evidence>
<dbReference type="Proteomes" id="UP000693970">
    <property type="component" value="Unassembled WGS sequence"/>
</dbReference>
<protein>
    <submittedName>
        <fullName evidence="2">Uncharacterized protein</fullName>
    </submittedName>
</protein>
<reference evidence="2" key="2">
    <citation type="submission" date="2021-04" db="EMBL/GenBank/DDBJ databases">
        <authorList>
            <person name="Podell S."/>
        </authorList>
    </citation>
    <scope>NUCLEOTIDE SEQUENCE</scope>
    <source>
        <strain evidence="2">Hildebrandi</strain>
    </source>
</reference>
<reference evidence="2" key="1">
    <citation type="journal article" date="2021" name="Sci. Rep.">
        <title>Diploid genomic architecture of Nitzschia inconspicua, an elite biomass production diatom.</title>
        <authorList>
            <person name="Oliver A."/>
            <person name="Podell S."/>
            <person name="Pinowska A."/>
            <person name="Traller J.C."/>
            <person name="Smith S.R."/>
            <person name="McClure R."/>
            <person name="Beliaev A."/>
            <person name="Bohutskyi P."/>
            <person name="Hill E.A."/>
            <person name="Rabines A."/>
            <person name="Zheng H."/>
            <person name="Allen L.Z."/>
            <person name="Kuo A."/>
            <person name="Grigoriev I.V."/>
            <person name="Allen A.E."/>
            <person name="Hazlebeck D."/>
            <person name="Allen E.E."/>
        </authorList>
    </citation>
    <scope>NUCLEOTIDE SEQUENCE</scope>
    <source>
        <strain evidence="2">Hildebrandi</strain>
    </source>
</reference>
<dbReference type="EMBL" id="JAGRRH010000015">
    <property type="protein sequence ID" value="KAG7355375.1"/>
    <property type="molecule type" value="Genomic_DNA"/>
</dbReference>
<evidence type="ECO:0000313" key="2">
    <source>
        <dbReference type="EMBL" id="KAG7355375.1"/>
    </source>
</evidence>
<feature type="chain" id="PRO_5039909916" evidence="1">
    <location>
        <begin position="23"/>
        <end position="124"/>
    </location>
</feature>
<keyword evidence="1" id="KW-0732">Signal</keyword>
<proteinExistence type="predicted"/>
<name>A0A9K3PPM0_9STRA</name>
<evidence type="ECO:0000256" key="1">
    <source>
        <dbReference type="SAM" id="SignalP"/>
    </source>
</evidence>
<comment type="caution">
    <text evidence="2">The sequence shown here is derived from an EMBL/GenBank/DDBJ whole genome shotgun (WGS) entry which is preliminary data.</text>
</comment>